<reference evidence="10" key="1">
    <citation type="submission" date="2011-02" db="EMBL/GenBank/DDBJ databases">
        <title>The Genome Sequence of Capsaspora owczarzaki ATCC 30864.</title>
        <authorList>
            <person name="Russ C."/>
            <person name="Cuomo C."/>
            <person name="Burger G."/>
            <person name="Gray M.W."/>
            <person name="Holland P.W.H."/>
            <person name="King N."/>
            <person name="Lang F.B.F."/>
            <person name="Roger A.J."/>
            <person name="Ruiz-Trillo I."/>
            <person name="Young S.K."/>
            <person name="Zeng Q."/>
            <person name="Gargeya S."/>
            <person name="Alvarado L."/>
            <person name="Berlin A."/>
            <person name="Chapman S.B."/>
            <person name="Chen Z."/>
            <person name="Freedman E."/>
            <person name="Gellesch M."/>
            <person name="Goldberg J."/>
            <person name="Griggs A."/>
            <person name="Gujja S."/>
            <person name="Heilman E."/>
            <person name="Heiman D."/>
            <person name="Howarth C."/>
            <person name="Mehta T."/>
            <person name="Neiman D."/>
            <person name="Pearson M."/>
            <person name="Roberts A."/>
            <person name="Saif S."/>
            <person name="Shea T."/>
            <person name="Shenoy N."/>
            <person name="Sisk P."/>
            <person name="Stolte C."/>
            <person name="Sykes S."/>
            <person name="White J."/>
            <person name="Yandava C."/>
            <person name="Haas B."/>
            <person name="Nusbaum C."/>
            <person name="Birren B."/>
        </authorList>
    </citation>
    <scope>NUCLEOTIDE SEQUENCE</scope>
    <source>
        <strain evidence="10">ATCC 30864</strain>
    </source>
</reference>
<evidence type="ECO:0000256" key="5">
    <source>
        <dbReference type="ARBA" id="ARBA00023159"/>
    </source>
</evidence>
<feature type="region of interest" description="Disordered" evidence="8">
    <location>
        <begin position="20"/>
        <end position="57"/>
    </location>
</feature>
<keyword evidence="7" id="KW-0539">Nucleus</keyword>
<evidence type="ECO:0000256" key="8">
    <source>
        <dbReference type="SAM" id="MobiDB-lite"/>
    </source>
</evidence>
<keyword evidence="6" id="KW-0804">Transcription</keyword>
<sequence length="158" mass="16973">MAATSIVDELEAALQACCTPAIRAPPPQPPASSNGRTHDAESAASHQQHHAAAQPTSQYLAASAQGEFVGAADQTAQHARTVDRAVLDLVGIAKQLETYFIQLQVKYQTLDPLVQLQLENEAMADEIATKTRVLAQHRAKMVAMQQMLGSASRLPQSY</sequence>
<dbReference type="GO" id="GO:0016592">
    <property type="term" value="C:mediator complex"/>
    <property type="evidence" value="ECO:0007669"/>
    <property type="project" value="TreeGrafter"/>
</dbReference>
<evidence type="ECO:0000256" key="4">
    <source>
        <dbReference type="ARBA" id="ARBA00023054"/>
    </source>
</evidence>
<comment type="similarity">
    <text evidence="2">Belongs to the Mediator complex subunit 28 family.</text>
</comment>
<keyword evidence="3" id="KW-0805">Transcription regulation</keyword>
<dbReference type="Proteomes" id="UP000008743">
    <property type="component" value="Unassembled WGS sequence"/>
</dbReference>
<evidence type="ECO:0000256" key="6">
    <source>
        <dbReference type="ARBA" id="ARBA00023163"/>
    </source>
</evidence>
<evidence type="ECO:0000256" key="3">
    <source>
        <dbReference type="ARBA" id="ARBA00023015"/>
    </source>
</evidence>
<proteinExistence type="inferred from homology"/>
<comment type="subcellular location">
    <subcellularLocation>
        <location evidence="1">Nucleus</location>
    </subcellularLocation>
</comment>
<dbReference type="InterPro" id="IPR021640">
    <property type="entry name" value="Mediator_Med28"/>
</dbReference>
<dbReference type="Pfam" id="PF11594">
    <property type="entry name" value="Med28"/>
    <property type="match status" value="1"/>
</dbReference>
<evidence type="ECO:0000313" key="9">
    <source>
        <dbReference type="EMBL" id="KJE94736.1"/>
    </source>
</evidence>
<evidence type="ECO:0000256" key="7">
    <source>
        <dbReference type="ARBA" id="ARBA00023242"/>
    </source>
</evidence>
<dbReference type="PANTHER" id="PTHR13512:SF2">
    <property type="entry name" value="MEDIATOR OF RNA POLYMERASE II TRANSCRIPTION SUBUNIT 28"/>
    <property type="match status" value="1"/>
</dbReference>
<keyword evidence="10" id="KW-1185">Reference proteome</keyword>
<dbReference type="RefSeq" id="XP_004347013.1">
    <property type="nucleotide sequence ID" value="XM_004346963.2"/>
</dbReference>
<protein>
    <submittedName>
        <fullName evidence="9">Uncharacterized protein</fullName>
    </submittedName>
</protein>
<keyword evidence="5" id="KW-0010">Activator</keyword>
<evidence type="ECO:0000256" key="2">
    <source>
        <dbReference type="ARBA" id="ARBA00005571"/>
    </source>
</evidence>
<dbReference type="EMBL" id="KE346367">
    <property type="protein sequence ID" value="KJE94736.1"/>
    <property type="molecule type" value="Genomic_DNA"/>
</dbReference>
<organism evidence="9 10">
    <name type="scientific">Capsaspora owczarzaki (strain ATCC 30864)</name>
    <dbReference type="NCBI Taxonomy" id="595528"/>
    <lineage>
        <taxon>Eukaryota</taxon>
        <taxon>Filasterea</taxon>
        <taxon>Capsaspora</taxon>
    </lineage>
</organism>
<dbReference type="PANTHER" id="PTHR13512">
    <property type="entry name" value="MEDIATOR COMPLEX SUBUNIT 28"/>
    <property type="match status" value="1"/>
</dbReference>
<name>A0A0D2UI00_CAPO3</name>
<dbReference type="InParanoid" id="A0A0D2UI00"/>
<feature type="compositionally biased region" description="Low complexity" evidence="8">
    <location>
        <begin position="42"/>
        <end position="54"/>
    </location>
</feature>
<dbReference type="AlphaFoldDB" id="A0A0D2UI00"/>
<gene>
    <name evidence="9" type="ORF">CAOG_005328</name>
</gene>
<evidence type="ECO:0000313" key="10">
    <source>
        <dbReference type="Proteomes" id="UP000008743"/>
    </source>
</evidence>
<accession>A0A0D2UI00</accession>
<keyword evidence="4" id="KW-0175">Coiled coil</keyword>
<evidence type="ECO:0000256" key="1">
    <source>
        <dbReference type="ARBA" id="ARBA00004123"/>
    </source>
</evidence>